<evidence type="ECO:0000256" key="2">
    <source>
        <dbReference type="ARBA" id="ARBA00005179"/>
    </source>
</evidence>
<evidence type="ECO:0000256" key="5">
    <source>
        <dbReference type="ARBA" id="ARBA00022723"/>
    </source>
</evidence>
<dbReference type="GO" id="GO:0005506">
    <property type="term" value="F:iron ion binding"/>
    <property type="evidence" value="ECO:0007669"/>
    <property type="project" value="InterPro"/>
</dbReference>
<evidence type="ECO:0000256" key="3">
    <source>
        <dbReference type="ARBA" id="ARBA00010617"/>
    </source>
</evidence>
<dbReference type="GO" id="GO:0016705">
    <property type="term" value="F:oxidoreductase activity, acting on paired donors, with incorporation or reduction of molecular oxygen"/>
    <property type="evidence" value="ECO:0007669"/>
    <property type="project" value="InterPro"/>
</dbReference>
<accession>A0A5C3QW69</accession>
<proteinExistence type="inferred from homology"/>
<organism evidence="12 13">
    <name type="scientific">Pterulicium gracile</name>
    <dbReference type="NCBI Taxonomy" id="1884261"/>
    <lineage>
        <taxon>Eukaryota</taxon>
        <taxon>Fungi</taxon>
        <taxon>Dikarya</taxon>
        <taxon>Basidiomycota</taxon>
        <taxon>Agaricomycotina</taxon>
        <taxon>Agaricomycetes</taxon>
        <taxon>Agaricomycetidae</taxon>
        <taxon>Agaricales</taxon>
        <taxon>Pleurotineae</taxon>
        <taxon>Pterulaceae</taxon>
        <taxon>Pterulicium</taxon>
    </lineage>
</organism>
<evidence type="ECO:0000256" key="7">
    <source>
        <dbReference type="ARBA" id="ARBA00023004"/>
    </source>
</evidence>
<dbReference type="Proteomes" id="UP000305067">
    <property type="component" value="Unassembled WGS sequence"/>
</dbReference>
<evidence type="ECO:0000256" key="1">
    <source>
        <dbReference type="ARBA" id="ARBA00001971"/>
    </source>
</evidence>
<dbReference type="SUPFAM" id="SSF48264">
    <property type="entry name" value="Cytochrome P450"/>
    <property type="match status" value="1"/>
</dbReference>
<dbReference type="InterPro" id="IPR017972">
    <property type="entry name" value="Cyt_P450_CS"/>
</dbReference>
<dbReference type="EMBL" id="ML178817">
    <property type="protein sequence ID" value="TFL05040.1"/>
    <property type="molecule type" value="Genomic_DNA"/>
</dbReference>
<dbReference type="PANTHER" id="PTHR46300:SF7">
    <property type="entry name" value="P450, PUTATIVE (EUROFUNG)-RELATED"/>
    <property type="match status" value="1"/>
</dbReference>
<dbReference type="InterPro" id="IPR001128">
    <property type="entry name" value="Cyt_P450"/>
</dbReference>
<dbReference type="OrthoDB" id="2789670at2759"/>
<evidence type="ECO:0000313" key="13">
    <source>
        <dbReference type="Proteomes" id="UP000305067"/>
    </source>
</evidence>
<keyword evidence="11" id="KW-0472">Membrane</keyword>
<dbReference type="InterPro" id="IPR050364">
    <property type="entry name" value="Cytochrome_P450_fung"/>
</dbReference>
<keyword evidence="5 9" id="KW-0479">Metal-binding</keyword>
<dbReference type="PRINTS" id="PR00463">
    <property type="entry name" value="EP450I"/>
</dbReference>
<dbReference type="InterPro" id="IPR002401">
    <property type="entry name" value="Cyt_P450_E_grp-I"/>
</dbReference>
<feature type="binding site" description="axial binding residue" evidence="9">
    <location>
        <position position="485"/>
    </location>
    <ligand>
        <name>heme</name>
        <dbReference type="ChEBI" id="CHEBI:30413"/>
    </ligand>
    <ligandPart>
        <name>Fe</name>
        <dbReference type="ChEBI" id="CHEBI:18248"/>
    </ligandPart>
</feature>
<comment type="pathway">
    <text evidence="2">Secondary metabolite biosynthesis.</text>
</comment>
<dbReference type="PROSITE" id="PS00086">
    <property type="entry name" value="CYTOCHROME_P450"/>
    <property type="match status" value="1"/>
</dbReference>
<keyword evidence="13" id="KW-1185">Reference proteome</keyword>
<dbReference type="Pfam" id="PF00067">
    <property type="entry name" value="p450"/>
    <property type="match status" value="2"/>
</dbReference>
<keyword evidence="7 9" id="KW-0408">Iron</keyword>
<evidence type="ECO:0000256" key="10">
    <source>
        <dbReference type="RuleBase" id="RU000461"/>
    </source>
</evidence>
<keyword evidence="8 10" id="KW-0503">Monooxygenase</keyword>
<evidence type="ECO:0000256" key="6">
    <source>
        <dbReference type="ARBA" id="ARBA00023002"/>
    </source>
</evidence>
<dbReference type="CDD" id="cd11065">
    <property type="entry name" value="CYP64-like"/>
    <property type="match status" value="1"/>
</dbReference>
<dbReference type="InterPro" id="IPR036396">
    <property type="entry name" value="Cyt_P450_sf"/>
</dbReference>
<keyword evidence="6 10" id="KW-0560">Oxidoreductase</keyword>
<protein>
    <submittedName>
        <fullName evidence="12">Cytochrome P450</fullName>
    </submittedName>
</protein>
<evidence type="ECO:0000256" key="4">
    <source>
        <dbReference type="ARBA" id="ARBA00022617"/>
    </source>
</evidence>
<dbReference type="Gene3D" id="1.10.630.10">
    <property type="entry name" value="Cytochrome P450"/>
    <property type="match status" value="1"/>
</dbReference>
<sequence>MVAENLASIPELVQHKLAFAFPHLLPLAAIAIITVFLSSWINRARAARLANPDNLPYPPGPQPLPLIGNLLDLCVGDLWSKFDRWAEEYGDLVHLSVFGQHFLFVNSYGVASELFDKKSSNYSDRHVMPMVYELMGWDWAFGHMPYGDRWKASRKMFHKEFQPSAIARQHDVHTRAAHRLLSHILAKPEEYADHLKYHGGSTIMKVMYDIDTELRQDPFVVTAEEALEKMAFAAQPGRFMVDFFPVLRYVPEWFPGAGFKRLARKWKKTVHQMRDEPFEAVLQAMANGTASTCFVSKLMGDLEHSKLSEGARQKQVNIVRDTAGMGYAASVESTLSTLHSLMLALILHPDVQKRAQAELDSVLHRERLPTYADRPSLPYIDAMVKESLRWAQVAPLALPHKVMNHDTHDGYFIKAGTAIMGNSGCVHPEIPSSSHVVDSPARSRVILHDKRKYKNPYAYNPGRFVDDNEDIGPIDVAFGYGRRICAGRHMADAQLWIVIASMLSVFTFAVPKGEKAPKAEFTKGMMSHPKPFNFAVEERGPWVRPMIEDTQH</sequence>
<feature type="transmembrane region" description="Helical" evidence="11">
    <location>
        <begin position="20"/>
        <end position="41"/>
    </location>
</feature>
<evidence type="ECO:0000313" key="12">
    <source>
        <dbReference type="EMBL" id="TFL05040.1"/>
    </source>
</evidence>
<dbReference type="PRINTS" id="PR00385">
    <property type="entry name" value="P450"/>
</dbReference>
<comment type="similarity">
    <text evidence="3 10">Belongs to the cytochrome P450 family.</text>
</comment>
<keyword evidence="11" id="KW-0812">Transmembrane</keyword>
<dbReference type="GO" id="GO:0020037">
    <property type="term" value="F:heme binding"/>
    <property type="evidence" value="ECO:0007669"/>
    <property type="project" value="InterPro"/>
</dbReference>
<comment type="cofactor">
    <cofactor evidence="1 9">
        <name>heme</name>
        <dbReference type="ChEBI" id="CHEBI:30413"/>
    </cofactor>
</comment>
<dbReference type="STRING" id="1884261.A0A5C3QW69"/>
<evidence type="ECO:0000256" key="9">
    <source>
        <dbReference type="PIRSR" id="PIRSR602401-1"/>
    </source>
</evidence>
<evidence type="ECO:0000256" key="11">
    <source>
        <dbReference type="SAM" id="Phobius"/>
    </source>
</evidence>
<keyword evidence="11" id="KW-1133">Transmembrane helix</keyword>
<gene>
    <name evidence="12" type="ORF">BDV98DRAFT_648174</name>
</gene>
<dbReference type="GO" id="GO:0004497">
    <property type="term" value="F:monooxygenase activity"/>
    <property type="evidence" value="ECO:0007669"/>
    <property type="project" value="UniProtKB-KW"/>
</dbReference>
<keyword evidence="4 9" id="KW-0349">Heme</keyword>
<dbReference type="AlphaFoldDB" id="A0A5C3QW69"/>
<reference evidence="12 13" key="1">
    <citation type="journal article" date="2019" name="Nat. Ecol. Evol.">
        <title>Megaphylogeny resolves global patterns of mushroom evolution.</title>
        <authorList>
            <person name="Varga T."/>
            <person name="Krizsan K."/>
            <person name="Foldi C."/>
            <person name="Dima B."/>
            <person name="Sanchez-Garcia M."/>
            <person name="Sanchez-Ramirez S."/>
            <person name="Szollosi G.J."/>
            <person name="Szarkandi J.G."/>
            <person name="Papp V."/>
            <person name="Albert L."/>
            <person name="Andreopoulos W."/>
            <person name="Angelini C."/>
            <person name="Antonin V."/>
            <person name="Barry K.W."/>
            <person name="Bougher N.L."/>
            <person name="Buchanan P."/>
            <person name="Buyck B."/>
            <person name="Bense V."/>
            <person name="Catcheside P."/>
            <person name="Chovatia M."/>
            <person name="Cooper J."/>
            <person name="Damon W."/>
            <person name="Desjardin D."/>
            <person name="Finy P."/>
            <person name="Geml J."/>
            <person name="Haridas S."/>
            <person name="Hughes K."/>
            <person name="Justo A."/>
            <person name="Karasinski D."/>
            <person name="Kautmanova I."/>
            <person name="Kiss B."/>
            <person name="Kocsube S."/>
            <person name="Kotiranta H."/>
            <person name="LaButti K.M."/>
            <person name="Lechner B.E."/>
            <person name="Liimatainen K."/>
            <person name="Lipzen A."/>
            <person name="Lukacs Z."/>
            <person name="Mihaltcheva S."/>
            <person name="Morgado L.N."/>
            <person name="Niskanen T."/>
            <person name="Noordeloos M.E."/>
            <person name="Ohm R.A."/>
            <person name="Ortiz-Santana B."/>
            <person name="Ovrebo C."/>
            <person name="Racz N."/>
            <person name="Riley R."/>
            <person name="Savchenko A."/>
            <person name="Shiryaev A."/>
            <person name="Soop K."/>
            <person name="Spirin V."/>
            <person name="Szebenyi C."/>
            <person name="Tomsovsky M."/>
            <person name="Tulloss R.E."/>
            <person name="Uehling J."/>
            <person name="Grigoriev I.V."/>
            <person name="Vagvolgyi C."/>
            <person name="Papp T."/>
            <person name="Martin F.M."/>
            <person name="Miettinen O."/>
            <person name="Hibbett D.S."/>
            <person name="Nagy L.G."/>
        </authorList>
    </citation>
    <scope>NUCLEOTIDE SEQUENCE [LARGE SCALE GENOMIC DNA]</scope>
    <source>
        <strain evidence="12 13">CBS 309.79</strain>
    </source>
</reference>
<dbReference type="PANTHER" id="PTHR46300">
    <property type="entry name" value="P450, PUTATIVE (EUROFUNG)-RELATED-RELATED"/>
    <property type="match status" value="1"/>
</dbReference>
<evidence type="ECO:0000256" key="8">
    <source>
        <dbReference type="ARBA" id="ARBA00023033"/>
    </source>
</evidence>
<name>A0A5C3QW69_9AGAR</name>